<organism evidence="2 3">
    <name type="scientific">Azospirillum humicireducens</name>
    <dbReference type="NCBI Taxonomy" id="1226968"/>
    <lineage>
        <taxon>Bacteria</taxon>
        <taxon>Pseudomonadati</taxon>
        <taxon>Pseudomonadota</taxon>
        <taxon>Alphaproteobacteria</taxon>
        <taxon>Rhodospirillales</taxon>
        <taxon>Azospirillaceae</taxon>
        <taxon>Azospirillum</taxon>
    </lineage>
</organism>
<evidence type="ECO:0008006" key="4">
    <source>
        <dbReference type="Google" id="ProtNLM"/>
    </source>
</evidence>
<evidence type="ECO:0000256" key="1">
    <source>
        <dbReference type="SAM" id="SignalP"/>
    </source>
</evidence>
<dbReference type="OrthoDB" id="4736977at2"/>
<keyword evidence="3" id="KW-1185">Reference proteome</keyword>
<evidence type="ECO:0000313" key="3">
    <source>
        <dbReference type="Proteomes" id="UP000077405"/>
    </source>
</evidence>
<dbReference type="STRING" id="1226968.A6A40_09020"/>
<keyword evidence="1" id="KW-0732">Signal</keyword>
<reference evidence="2 3" key="1">
    <citation type="journal article" date="2013" name="Int. J. Syst. Evol. Microbiol.">
        <title>Azospirillum humicireducens sp. nov., a nitrogen-fixing bacterium isolated from a microbial fuel cell.</title>
        <authorList>
            <person name="Zhou S."/>
            <person name="Han L."/>
            <person name="Wang Y."/>
            <person name="Yang G."/>
            <person name="Zhuang L."/>
            <person name="Hu P."/>
        </authorList>
    </citation>
    <scope>NUCLEOTIDE SEQUENCE [LARGE SCALE GENOMIC DNA]</scope>
    <source>
        <strain evidence="2 3">SgZ-5</strain>
    </source>
</reference>
<evidence type="ECO:0000313" key="2">
    <source>
        <dbReference type="EMBL" id="ANC92036.2"/>
    </source>
</evidence>
<dbReference type="Proteomes" id="UP000077405">
    <property type="component" value="Chromosome"/>
</dbReference>
<gene>
    <name evidence="2" type="ORF">A6A40_09020</name>
</gene>
<dbReference type="KEGG" id="ahu:A6A40_09020"/>
<name>A0A160JGI1_9PROT</name>
<protein>
    <recommendedName>
        <fullName evidence="4">Argininosuccinate lyase</fullName>
    </recommendedName>
</protein>
<dbReference type="EMBL" id="CP015285">
    <property type="protein sequence ID" value="ANC92036.2"/>
    <property type="molecule type" value="Genomic_DNA"/>
</dbReference>
<sequence length="124" mass="13820">MILKNIAAKALLVASSLFLMHGAALAGQQDFTIVNKTGYPLKHIYVSENNNNSWDEDILGRDVLNDGEYFEVSFAKAEKTCKWDMKVVYDDGESAVWDGLNLCQISKLTLKWNKNTGVTSAQTE</sequence>
<feature type="signal peptide" evidence="1">
    <location>
        <begin position="1"/>
        <end position="26"/>
    </location>
</feature>
<feature type="chain" id="PRO_5015309565" description="Argininosuccinate lyase" evidence="1">
    <location>
        <begin position="27"/>
        <end position="124"/>
    </location>
</feature>
<proteinExistence type="predicted"/>
<accession>A0A160JGI1</accession>
<dbReference type="AlphaFoldDB" id="A0A160JGI1"/>